<feature type="compositionally biased region" description="Basic residues" evidence="1">
    <location>
        <begin position="54"/>
        <end position="72"/>
    </location>
</feature>
<evidence type="ECO:0000313" key="3">
    <source>
        <dbReference type="Proteomes" id="UP000499080"/>
    </source>
</evidence>
<organism evidence="2 3">
    <name type="scientific">Araneus ventricosus</name>
    <name type="common">Orbweaver spider</name>
    <name type="synonym">Epeira ventricosa</name>
    <dbReference type="NCBI Taxonomy" id="182803"/>
    <lineage>
        <taxon>Eukaryota</taxon>
        <taxon>Metazoa</taxon>
        <taxon>Ecdysozoa</taxon>
        <taxon>Arthropoda</taxon>
        <taxon>Chelicerata</taxon>
        <taxon>Arachnida</taxon>
        <taxon>Araneae</taxon>
        <taxon>Araneomorphae</taxon>
        <taxon>Entelegynae</taxon>
        <taxon>Araneoidea</taxon>
        <taxon>Araneidae</taxon>
        <taxon>Araneus</taxon>
    </lineage>
</organism>
<protein>
    <submittedName>
        <fullName evidence="2">Uncharacterized protein</fullName>
    </submittedName>
</protein>
<reference evidence="2 3" key="1">
    <citation type="journal article" date="2019" name="Sci. Rep.">
        <title>Orb-weaving spider Araneus ventricosus genome elucidates the spidroin gene catalogue.</title>
        <authorList>
            <person name="Kono N."/>
            <person name="Nakamura H."/>
            <person name="Ohtoshi R."/>
            <person name="Moran D.A.P."/>
            <person name="Shinohara A."/>
            <person name="Yoshida Y."/>
            <person name="Fujiwara M."/>
            <person name="Mori M."/>
            <person name="Tomita M."/>
            <person name="Arakawa K."/>
        </authorList>
    </citation>
    <scope>NUCLEOTIDE SEQUENCE [LARGE SCALE GENOMIC DNA]</scope>
</reference>
<dbReference type="Proteomes" id="UP000499080">
    <property type="component" value="Unassembled WGS sequence"/>
</dbReference>
<dbReference type="EMBL" id="BGPR01000077">
    <property type="protein sequence ID" value="GBL91212.1"/>
    <property type="molecule type" value="Genomic_DNA"/>
</dbReference>
<name>A0A4Y2BG20_ARAVE</name>
<sequence>MASLLVDLSSSVYFVNYKLKQEIIVPALILHEISFSDTGSLLEAGRAASQPHGRTSHIKKKHGRTIKTKPQKTLHGIGQAGSDIGQPPSDESLSEDVRKFSSRYRINKLQSTAYTKRKEEYPVRLGLYNFILFFSTLRIYQGEGVTGACLVF</sequence>
<proteinExistence type="predicted"/>
<feature type="region of interest" description="Disordered" evidence="1">
    <location>
        <begin position="46"/>
        <end position="93"/>
    </location>
</feature>
<keyword evidence="3" id="KW-1185">Reference proteome</keyword>
<accession>A0A4Y2BG20</accession>
<evidence type="ECO:0000313" key="2">
    <source>
        <dbReference type="EMBL" id="GBL91212.1"/>
    </source>
</evidence>
<evidence type="ECO:0000256" key="1">
    <source>
        <dbReference type="SAM" id="MobiDB-lite"/>
    </source>
</evidence>
<dbReference type="AlphaFoldDB" id="A0A4Y2BG20"/>
<comment type="caution">
    <text evidence="2">The sequence shown here is derived from an EMBL/GenBank/DDBJ whole genome shotgun (WGS) entry which is preliminary data.</text>
</comment>
<gene>
    <name evidence="2" type="ORF">AVEN_195107_1</name>
</gene>